<dbReference type="GO" id="GO:0016788">
    <property type="term" value="F:hydrolase activity, acting on ester bonds"/>
    <property type="evidence" value="ECO:0007669"/>
    <property type="project" value="InterPro"/>
</dbReference>
<dbReference type="InterPro" id="IPR023214">
    <property type="entry name" value="HAD_sf"/>
</dbReference>
<evidence type="ECO:0000256" key="6">
    <source>
        <dbReference type="ARBA" id="ARBA00011881"/>
    </source>
</evidence>
<dbReference type="UniPathway" id="UPA00628"/>
<dbReference type="GO" id="GO:0008781">
    <property type="term" value="F:N-acylneuraminate cytidylyltransferase activity"/>
    <property type="evidence" value="ECO:0007669"/>
    <property type="project" value="UniProtKB-EC"/>
</dbReference>
<organism evidence="11 12">
    <name type="scientific">Mycolicibacterium litorale</name>
    <dbReference type="NCBI Taxonomy" id="758802"/>
    <lineage>
        <taxon>Bacteria</taxon>
        <taxon>Bacillati</taxon>
        <taxon>Actinomycetota</taxon>
        <taxon>Actinomycetes</taxon>
        <taxon>Mycobacteriales</taxon>
        <taxon>Mycobacteriaceae</taxon>
        <taxon>Mycolicibacterium</taxon>
    </lineage>
</organism>
<dbReference type="Gene3D" id="3.90.550.10">
    <property type="entry name" value="Spore Coat Polysaccharide Biosynthesis Protein SpsA, Chain A"/>
    <property type="match status" value="1"/>
</dbReference>
<keyword evidence="9" id="KW-0378">Hydrolase</keyword>
<comment type="subunit">
    <text evidence="6">Homotetramer.</text>
</comment>
<evidence type="ECO:0000313" key="12">
    <source>
        <dbReference type="Proteomes" id="UP000515734"/>
    </source>
</evidence>
<dbReference type="EMBL" id="AP023287">
    <property type="protein sequence ID" value="BCI51720.1"/>
    <property type="molecule type" value="Genomic_DNA"/>
</dbReference>
<evidence type="ECO:0000256" key="9">
    <source>
        <dbReference type="ARBA" id="ARBA00022801"/>
    </source>
</evidence>
<comment type="cofactor">
    <cofactor evidence="2">
        <name>Mg(2+)</name>
        <dbReference type="ChEBI" id="CHEBI:18420"/>
    </cofactor>
</comment>
<gene>
    <name evidence="11" type="ORF">NIIDNTM18_09980</name>
</gene>
<dbReference type="GO" id="GO:0046872">
    <property type="term" value="F:metal ion binding"/>
    <property type="evidence" value="ECO:0007669"/>
    <property type="project" value="UniProtKB-KW"/>
</dbReference>
<dbReference type="Pfam" id="PF08282">
    <property type="entry name" value="Hydrolase_3"/>
    <property type="match status" value="1"/>
</dbReference>
<comment type="pathway">
    <text evidence="3">Amino-sugar metabolism; N-acetylneuraminate metabolism.</text>
</comment>
<sequence length="393" mass="42611">MWRVDVLEVLALIPARGGSKSLPRKNVLPLRGIPLIAHTIRAAQAASLVTRVAVSTEDAEIATIARQFGADVVYRPIELASDEASSESALLHALEHLATNDGYRPDILCFLQCTSPLTASEDIDNVLRALIDADADTALAVTRFHYFVWRQDAQGNAVGVNHDKASRPRRQDRDAEFLETGAVYAMVADGFRTARHRFFGRTVFHEMPTSRVLEIDDPDDFVLAAARIGVENPAPSGLPSRVEGIVFDFDGVFTDDLVVVDEHGTEAVRCSRRDGMGIEMLRNAGIPMIVISKESNPVVARRCRKLRLEYRQAEEDKLSAMKSWIGDGGMDISHVIYVGNDVNDLECMAAVGCAVAPADGHPKALSAAAVILGCDGGKGAIRELADMILGGLR</sequence>
<dbReference type="RefSeq" id="WP_185294648.1">
    <property type="nucleotide sequence ID" value="NZ_AP023287.1"/>
</dbReference>
<dbReference type="PANTHER" id="PTHR21485">
    <property type="entry name" value="HAD SUPERFAMILY MEMBERS CMAS AND KDSC"/>
    <property type="match status" value="1"/>
</dbReference>
<dbReference type="Pfam" id="PF02348">
    <property type="entry name" value="CTP_transf_3"/>
    <property type="match status" value="1"/>
</dbReference>
<dbReference type="InterPro" id="IPR010023">
    <property type="entry name" value="KdsC_fam"/>
</dbReference>
<evidence type="ECO:0000256" key="8">
    <source>
        <dbReference type="ARBA" id="ARBA00022723"/>
    </source>
</evidence>
<comment type="catalytic activity">
    <reaction evidence="1">
        <text>an N-acylneuraminate + CTP = a CMP-N-acyl-beta-neuraminate + diphosphate</text>
        <dbReference type="Rhea" id="RHEA:11344"/>
        <dbReference type="ChEBI" id="CHEBI:33019"/>
        <dbReference type="ChEBI" id="CHEBI:37563"/>
        <dbReference type="ChEBI" id="CHEBI:60073"/>
        <dbReference type="ChEBI" id="CHEBI:68671"/>
        <dbReference type="EC" id="2.7.7.43"/>
    </reaction>
</comment>
<dbReference type="SUPFAM" id="SSF53448">
    <property type="entry name" value="Nucleotide-diphospho-sugar transferases"/>
    <property type="match status" value="1"/>
</dbReference>
<keyword evidence="8" id="KW-0479">Metal-binding</keyword>
<protein>
    <recommendedName>
        <fullName evidence="7">N-acylneuraminate cytidylyltransferase</fullName>
        <ecNumber evidence="7">2.7.7.43</ecNumber>
    </recommendedName>
</protein>
<comment type="similarity">
    <text evidence="5">Belongs to the CMP-NeuNAc synthase family.</text>
</comment>
<dbReference type="SFLD" id="SFLDG01136">
    <property type="entry name" value="C1.6:_Phosphoserine_Phosphatas"/>
    <property type="match status" value="1"/>
</dbReference>
<dbReference type="Gene3D" id="3.40.50.1000">
    <property type="entry name" value="HAD superfamily/HAD-like"/>
    <property type="match status" value="1"/>
</dbReference>
<name>A0A6S6P4X7_9MYCO</name>
<dbReference type="PANTHER" id="PTHR21485:SF3">
    <property type="entry name" value="N-ACYLNEURAMINATE CYTIDYLYLTRANSFERASE"/>
    <property type="match status" value="1"/>
</dbReference>
<dbReference type="Proteomes" id="UP000515734">
    <property type="component" value="Chromosome"/>
</dbReference>
<dbReference type="InterPro" id="IPR050793">
    <property type="entry name" value="CMP-NeuNAc_synthase"/>
</dbReference>
<dbReference type="InterPro" id="IPR029044">
    <property type="entry name" value="Nucleotide-diphossugar_trans"/>
</dbReference>
<comment type="similarity">
    <text evidence="4">Belongs to the KdsC family.</text>
</comment>
<reference evidence="11 12" key="1">
    <citation type="submission" date="2020-07" db="EMBL/GenBank/DDBJ databases">
        <title>Complete genome sequence of Mycolicibacterium litorale like strain isolated from cardiac implantable electronic device infection.</title>
        <authorList>
            <person name="Fukano H."/>
            <person name="Miyama H."/>
            <person name="Hoshino Y."/>
        </authorList>
    </citation>
    <scope>NUCLEOTIDE SEQUENCE [LARGE SCALE GENOMIC DNA]</scope>
    <source>
        <strain evidence="11 12">NIIDNTM18</strain>
    </source>
</reference>
<accession>A0A6S6P4X7</accession>
<evidence type="ECO:0000256" key="7">
    <source>
        <dbReference type="ARBA" id="ARBA00012491"/>
    </source>
</evidence>
<keyword evidence="11" id="KW-0808">Transferase</keyword>
<evidence type="ECO:0000256" key="2">
    <source>
        <dbReference type="ARBA" id="ARBA00001946"/>
    </source>
</evidence>
<dbReference type="SUPFAM" id="SSF56784">
    <property type="entry name" value="HAD-like"/>
    <property type="match status" value="1"/>
</dbReference>
<dbReference type="InterPro" id="IPR036412">
    <property type="entry name" value="HAD-like_sf"/>
</dbReference>
<evidence type="ECO:0000256" key="3">
    <source>
        <dbReference type="ARBA" id="ARBA00005141"/>
    </source>
</evidence>
<dbReference type="GO" id="GO:0006054">
    <property type="term" value="P:N-acetylneuraminate metabolic process"/>
    <property type="evidence" value="ECO:0007669"/>
    <property type="project" value="UniProtKB-UniPathway"/>
</dbReference>
<keyword evidence="10" id="KW-0460">Magnesium</keyword>
<dbReference type="SFLD" id="SFLDG01138">
    <property type="entry name" value="C1.6.2:_Deoxy-d-mannose-octulo"/>
    <property type="match status" value="1"/>
</dbReference>
<evidence type="ECO:0000313" key="11">
    <source>
        <dbReference type="EMBL" id="BCI51720.1"/>
    </source>
</evidence>
<dbReference type="EC" id="2.7.7.43" evidence="7"/>
<dbReference type="SFLD" id="SFLDS00003">
    <property type="entry name" value="Haloacid_Dehalogenase"/>
    <property type="match status" value="1"/>
</dbReference>
<evidence type="ECO:0000256" key="4">
    <source>
        <dbReference type="ARBA" id="ARBA00005893"/>
    </source>
</evidence>
<evidence type="ECO:0000256" key="1">
    <source>
        <dbReference type="ARBA" id="ARBA00001862"/>
    </source>
</evidence>
<evidence type="ECO:0000256" key="10">
    <source>
        <dbReference type="ARBA" id="ARBA00022842"/>
    </source>
</evidence>
<dbReference type="AlphaFoldDB" id="A0A6S6P4X7"/>
<dbReference type="CDD" id="cd02513">
    <property type="entry name" value="CMP-NeuAc_Synthase"/>
    <property type="match status" value="1"/>
</dbReference>
<proteinExistence type="inferred from homology"/>
<evidence type="ECO:0000256" key="5">
    <source>
        <dbReference type="ARBA" id="ARBA00010726"/>
    </source>
</evidence>
<dbReference type="InterPro" id="IPR003329">
    <property type="entry name" value="Cytidylyl_trans"/>
</dbReference>